<proteinExistence type="predicted"/>
<name>A0AAQ1UJQ7_9BACT</name>
<keyword evidence="1" id="KW-1133">Transmembrane helix</keyword>
<evidence type="ECO:0000313" key="2">
    <source>
        <dbReference type="EMBL" id="SUB78971.1"/>
    </source>
</evidence>
<comment type="caution">
    <text evidence="2">The sequence shown here is derived from an EMBL/GenBank/DDBJ whole genome shotgun (WGS) entry which is preliminary data.</text>
</comment>
<reference evidence="2 3" key="1">
    <citation type="submission" date="2018-06" db="EMBL/GenBank/DDBJ databases">
        <authorList>
            <consortium name="Pathogen Informatics"/>
            <person name="Doyle S."/>
        </authorList>
    </citation>
    <scope>NUCLEOTIDE SEQUENCE [LARGE SCALE GENOMIC DNA]</scope>
    <source>
        <strain evidence="2 3">NCTC13063</strain>
    </source>
</reference>
<organism evidence="2 3">
    <name type="scientific">Segatella buccae</name>
    <dbReference type="NCBI Taxonomy" id="28126"/>
    <lineage>
        <taxon>Bacteria</taxon>
        <taxon>Pseudomonadati</taxon>
        <taxon>Bacteroidota</taxon>
        <taxon>Bacteroidia</taxon>
        <taxon>Bacteroidales</taxon>
        <taxon>Prevotellaceae</taxon>
        <taxon>Segatella</taxon>
    </lineage>
</organism>
<dbReference type="AlphaFoldDB" id="A0AAQ1UJQ7"/>
<evidence type="ECO:0000313" key="3">
    <source>
        <dbReference type="Proteomes" id="UP000255283"/>
    </source>
</evidence>
<keyword evidence="1" id="KW-0472">Membrane</keyword>
<keyword evidence="1" id="KW-0812">Transmembrane</keyword>
<dbReference type="Proteomes" id="UP000255283">
    <property type="component" value="Unassembled WGS sequence"/>
</dbReference>
<gene>
    <name evidence="2" type="ORF">NCTC13063_00223</name>
</gene>
<accession>A0AAQ1UJQ7</accession>
<feature type="transmembrane region" description="Helical" evidence="1">
    <location>
        <begin position="6"/>
        <end position="24"/>
    </location>
</feature>
<evidence type="ECO:0000256" key="1">
    <source>
        <dbReference type="SAM" id="Phobius"/>
    </source>
</evidence>
<protein>
    <submittedName>
        <fullName evidence="2">Uncharacterized protein</fullName>
    </submittedName>
</protein>
<sequence length="232" mass="27454">MKKILIISGLLAMSVGVFFLLRLYEWKDMKRQIHSYLEERYSREQFVWEYPFGDYLVYWTSLHTPHFCDGGTYEFLSFYPMGHPEFTARMQCTQYGPFYDTYANIRDGYKKSEALKKRLFKAGERYAVALPADETGDINYLHFVVYYEATDTLVMKQFVNRCIGLLREEQVQKRWLGFDVRFTNKADMDSIKAMDYSELCGHLSGLGDIYCRYSWYGASDDTPFPTVYVERE</sequence>
<dbReference type="EMBL" id="UGTJ01000001">
    <property type="protein sequence ID" value="SUB78971.1"/>
    <property type="molecule type" value="Genomic_DNA"/>
</dbReference>